<keyword evidence="5" id="KW-0031">Aminopeptidase</keyword>
<evidence type="ECO:0000259" key="4">
    <source>
        <dbReference type="Pfam" id="PF00561"/>
    </source>
</evidence>
<name>Q8FS10_COREF</name>
<dbReference type="ESTHER" id="coref-CE0596">
    <property type="family name" value="Proline_iminopeptidase"/>
</dbReference>
<keyword evidence="6" id="KW-1185">Reference proteome</keyword>
<organism evidence="5 6">
    <name type="scientific">Corynebacterium efficiens (strain DSM 44549 / YS-314 / AJ 12310 / JCM 11189 / NBRC 100395)</name>
    <dbReference type="NCBI Taxonomy" id="196164"/>
    <lineage>
        <taxon>Bacteria</taxon>
        <taxon>Bacillati</taxon>
        <taxon>Actinomycetota</taxon>
        <taxon>Actinomycetes</taxon>
        <taxon>Mycobacteriales</taxon>
        <taxon>Corynebacteriaceae</taxon>
        <taxon>Corynebacterium</taxon>
    </lineage>
</organism>
<evidence type="ECO:0000256" key="2">
    <source>
        <dbReference type="ARBA" id="ARBA00022801"/>
    </source>
</evidence>
<dbReference type="Gene3D" id="3.40.50.1820">
    <property type="entry name" value="alpha/beta hydrolase"/>
    <property type="match status" value="1"/>
</dbReference>
<evidence type="ECO:0000256" key="1">
    <source>
        <dbReference type="ARBA" id="ARBA00010088"/>
    </source>
</evidence>
<dbReference type="KEGG" id="cef:CE0596"/>
<dbReference type="PRINTS" id="PR00793">
    <property type="entry name" value="PROAMNOPTASE"/>
</dbReference>
<dbReference type="InterPro" id="IPR029058">
    <property type="entry name" value="AB_hydrolase_fold"/>
</dbReference>
<reference evidence="5 6" key="1">
    <citation type="journal article" date="2003" name="Genome Res.">
        <title>Comparative complete genome sequence analysis of the amino acid replacements responsible for the thermostability of Corynebacterium efficiens.</title>
        <authorList>
            <person name="Nishio Y."/>
            <person name="Nakamura Y."/>
            <person name="Kawarabayasi Y."/>
            <person name="Usuda Y."/>
            <person name="Kimura E."/>
            <person name="Sugimoto S."/>
            <person name="Matsui K."/>
            <person name="Yamagishi A."/>
            <person name="Kikuchi H."/>
            <person name="Ikeo K."/>
            <person name="Gojobori T."/>
        </authorList>
    </citation>
    <scope>NUCLEOTIDE SEQUENCE [LARGE SCALE GENOMIC DNA]</scope>
    <source>
        <strain evidence="6">DSM 44549 / YS-314 / AJ 12310 / JCM 11189 / NBRC 100395</strain>
    </source>
</reference>
<dbReference type="SUPFAM" id="SSF53474">
    <property type="entry name" value="alpha/beta-Hydrolases"/>
    <property type="match status" value="1"/>
</dbReference>
<protein>
    <submittedName>
        <fullName evidence="5">Putative prolyl aminopeptidase</fullName>
    </submittedName>
</protein>
<keyword evidence="2" id="KW-0378">Hydrolase</keyword>
<feature type="domain" description="AB hydrolase-1" evidence="4">
    <location>
        <begin position="80"/>
        <end position="208"/>
    </location>
</feature>
<dbReference type="Pfam" id="PF00561">
    <property type="entry name" value="Abhydrolase_1"/>
    <property type="match status" value="1"/>
</dbReference>
<proteinExistence type="inferred from homology"/>
<feature type="region of interest" description="Disordered" evidence="3">
    <location>
        <begin position="1"/>
        <end position="27"/>
    </location>
</feature>
<dbReference type="Proteomes" id="UP000001409">
    <property type="component" value="Chromosome"/>
</dbReference>
<dbReference type="InterPro" id="IPR000073">
    <property type="entry name" value="AB_hydrolase_1"/>
</dbReference>
<dbReference type="AlphaFoldDB" id="Q8FS10"/>
<dbReference type="HOGENOM" id="CLU_024518_2_0_11"/>
<dbReference type="STRING" id="196164.gene:10740998"/>
<evidence type="ECO:0000256" key="3">
    <source>
        <dbReference type="SAM" id="MobiDB-lite"/>
    </source>
</evidence>
<dbReference type="PANTHER" id="PTHR43248">
    <property type="entry name" value="2-SUCCINYL-6-HYDROXY-2,4-CYCLOHEXADIENE-1-CARBOXYLATE SYNTHASE"/>
    <property type="match status" value="1"/>
</dbReference>
<comment type="similarity">
    <text evidence="1">Belongs to the peptidase S33 family.</text>
</comment>
<dbReference type="GO" id="GO:0006508">
    <property type="term" value="P:proteolysis"/>
    <property type="evidence" value="ECO:0007669"/>
    <property type="project" value="InterPro"/>
</dbReference>
<sequence length="448" mass="49740">MARPGGPTGWPDWGLTGGGPVSTRGRNLDGMTELSTTHLGELRLDELTLTVPLTTDVADERTIDIFARIATRPGGETLPYLVFLQGGPGNEAPRPSLEPLNPSWLKAALEHYRVVMLDQRGTGLSTPVSDRILEEHTTAEIVEYLSHLRADGIVRDCEAVREYLGVRQWNVLGQSFGGFTTLHYLSTHPDSLDDVFITGGLSAIDRPAEDVYANCYERMRYNSEQYYRRFPEDRVGIQRLVERARAGEIILPTGEVVSESRLRSLGHLLGSNDGWLDLHHLLERDPRSNAFLHDLADLLPFGARNPLYYVLHESSYADGVVTDWAAQRVYPEAFREDPTLLTGEHVFPEWADTVPALRPWKDVALALAQQEWPKLYDAAALETSGATGAAAVYANDVFVPLDFSLETARHLPGVKLYITSGHEHNGLRASNGRVLAHLIDLAHGRKVR</sequence>
<accession>Q8FS10</accession>
<dbReference type="eggNOG" id="COG0596">
    <property type="taxonomic scope" value="Bacteria"/>
</dbReference>
<dbReference type="GO" id="GO:0004177">
    <property type="term" value="F:aminopeptidase activity"/>
    <property type="evidence" value="ECO:0007669"/>
    <property type="project" value="UniProtKB-KW"/>
</dbReference>
<evidence type="ECO:0000313" key="5">
    <source>
        <dbReference type="EMBL" id="BAC17406.1"/>
    </source>
</evidence>
<dbReference type="InterPro" id="IPR002410">
    <property type="entry name" value="Peptidase_S33"/>
</dbReference>
<keyword evidence="5" id="KW-0645">Protease</keyword>
<evidence type="ECO:0000313" key="6">
    <source>
        <dbReference type="Proteomes" id="UP000001409"/>
    </source>
</evidence>
<dbReference type="EMBL" id="BA000035">
    <property type="protein sequence ID" value="BAC17406.1"/>
    <property type="molecule type" value="Genomic_DNA"/>
</dbReference>
<dbReference type="PANTHER" id="PTHR43248:SF2">
    <property type="entry name" value="PROLYL AMINOPEPTIDASE"/>
    <property type="match status" value="1"/>
</dbReference>
<dbReference type="InterPro" id="IPR051601">
    <property type="entry name" value="Serine_prot/Carboxylest_S33"/>
</dbReference>